<name>A0AAV2N3R6_9HYME</name>
<dbReference type="GO" id="GO:0046983">
    <property type="term" value="F:protein dimerization activity"/>
    <property type="evidence" value="ECO:0007669"/>
    <property type="project" value="InterPro"/>
</dbReference>
<dbReference type="PANTHER" id="PTHR37162">
    <property type="entry name" value="HAT FAMILY DIMERISATION DOMAINCONTAINING PROTEIN-RELATED"/>
    <property type="match status" value="1"/>
</dbReference>
<dbReference type="PANTHER" id="PTHR37162:SF1">
    <property type="entry name" value="BED-TYPE DOMAIN-CONTAINING PROTEIN"/>
    <property type="match status" value="1"/>
</dbReference>
<sequence length="664" mass="76118">MPKTQSRKKTYVQKYIKNWELYPNFKGWLKPSPDGDSTNAFCAYCKTILNAHKKTLQDHGISKKHIQSAKNQQIVATLPKIDTFAKITLSQQKKVAELKIATYVAEHCSIKTVDHLSIMIKSLDEESRVLQDIKLHRTKCSALIKNVLSPCILEELIEDINQSYFSLILDESTTIDTKKILCLMMRYFSESKKKIVTTFYRLIEIKAGTSDAIAEAVLHQLKTDGLKPEKLLGLGVDGASVNVGRHHSVTTILREINPELIVITCICHSFHLAAEATCKALPRHLDFMVRETHSWFSHSTKRQLEYAEIYKTLAGILPKKIVQLSNTRWLVRLQAIDTILEQWDALKLHFQITESNKERCYTAHQLYGMYCTPENKLFLTFLSSSLKGVMAMNRLFQSESVDPMKLFEDVNNLIYSNLQTLVVPSRLQKISRYELAIFYFKQHLMPLECMNFGYEFNNLSVSIKPETVIQIKERCRDFLSLLCSELQKRIPENIKMLEKISTFSPESASSQIKADITEIASKLKKSVCTNIDCTIREWNLLHTAQVKNCTSTESFWVEVYDIKDAGGTRRFENISKLVLALLSLPFSNASVERAFSIMSIVKDKLRNKMSIVMVEAIMHIRLTLNIDCCDFKPTATMLKRFNTETIYTNINENDVAILDVFPDK</sequence>
<dbReference type="EMBL" id="OZ034833">
    <property type="protein sequence ID" value="CAL1674544.1"/>
    <property type="molecule type" value="Genomic_DNA"/>
</dbReference>
<dbReference type="AlphaFoldDB" id="A0AAV2N3R6"/>
<keyword evidence="3" id="KW-1185">Reference proteome</keyword>
<proteinExistence type="predicted"/>
<dbReference type="InterPro" id="IPR008906">
    <property type="entry name" value="HATC_C_dom"/>
</dbReference>
<evidence type="ECO:0000259" key="1">
    <source>
        <dbReference type="Pfam" id="PF05699"/>
    </source>
</evidence>
<dbReference type="Proteomes" id="UP001497644">
    <property type="component" value="Chromosome 10"/>
</dbReference>
<reference evidence="2" key="1">
    <citation type="submission" date="2024-04" db="EMBL/GenBank/DDBJ databases">
        <authorList>
            <consortium name="Molecular Ecology Group"/>
        </authorList>
    </citation>
    <scope>NUCLEOTIDE SEQUENCE</scope>
</reference>
<evidence type="ECO:0000313" key="2">
    <source>
        <dbReference type="EMBL" id="CAL1674544.1"/>
    </source>
</evidence>
<dbReference type="SUPFAM" id="SSF53098">
    <property type="entry name" value="Ribonuclease H-like"/>
    <property type="match status" value="1"/>
</dbReference>
<feature type="domain" description="HAT C-terminal dimerisation" evidence="1">
    <location>
        <begin position="569"/>
        <end position="621"/>
    </location>
</feature>
<organism evidence="2 3">
    <name type="scientific">Lasius platythorax</name>
    <dbReference type="NCBI Taxonomy" id="488582"/>
    <lineage>
        <taxon>Eukaryota</taxon>
        <taxon>Metazoa</taxon>
        <taxon>Ecdysozoa</taxon>
        <taxon>Arthropoda</taxon>
        <taxon>Hexapoda</taxon>
        <taxon>Insecta</taxon>
        <taxon>Pterygota</taxon>
        <taxon>Neoptera</taxon>
        <taxon>Endopterygota</taxon>
        <taxon>Hymenoptera</taxon>
        <taxon>Apocrita</taxon>
        <taxon>Aculeata</taxon>
        <taxon>Formicoidea</taxon>
        <taxon>Formicidae</taxon>
        <taxon>Formicinae</taxon>
        <taxon>Lasius</taxon>
        <taxon>Lasius</taxon>
    </lineage>
</organism>
<dbReference type="InterPro" id="IPR012337">
    <property type="entry name" value="RNaseH-like_sf"/>
</dbReference>
<accession>A0AAV2N3R6</accession>
<protein>
    <recommendedName>
        <fullName evidence="1">HAT C-terminal dimerisation domain-containing protein</fullName>
    </recommendedName>
</protein>
<evidence type="ECO:0000313" key="3">
    <source>
        <dbReference type="Proteomes" id="UP001497644"/>
    </source>
</evidence>
<dbReference type="Pfam" id="PF05699">
    <property type="entry name" value="Dimer_Tnp_hAT"/>
    <property type="match status" value="1"/>
</dbReference>
<gene>
    <name evidence="2" type="ORF">LPLAT_LOCUS1134</name>
</gene>